<proteinExistence type="predicted"/>
<keyword evidence="2" id="KW-1185">Reference proteome</keyword>
<comment type="caution">
    <text evidence="1">The sequence shown here is derived from an EMBL/GenBank/DDBJ whole genome shotgun (WGS) entry which is preliminary data.</text>
</comment>
<gene>
    <name evidence="1" type="ORF">VTJ49DRAFT_3065</name>
</gene>
<sequence>MPNTRFTIHYHSHKCPATSPHDGDDVPPNHPDLKLTPLSTLDRLRYSDSLLLGKSCAEPTCKYVLNPDTVLHNKSHEPIRTLGGKNLYPNRTTPRYMRCCRKLCRNAYTRGHGRGDDVVSFGGEGGMLNHNCAHTLIYQDMIRNYDIGQRLDGCECVMLNVYGEEVEMWGPKGRGMPVKGGPLDLDRRYWEMKEKAGK</sequence>
<reference evidence="1 2" key="1">
    <citation type="journal article" date="2024" name="Commun. Biol.">
        <title>Comparative genomic analysis of thermophilic fungi reveals convergent evolutionary adaptations and gene losses.</title>
        <authorList>
            <person name="Steindorff A.S."/>
            <person name="Aguilar-Pontes M.V."/>
            <person name="Robinson A.J."/>
            <person name="Andreopoulos B."/>
            <person name="LaButti K."/>
            <person name="Kuo A."/>
            <person name="Mondo S."/>
            <person name="Riley R."/>
            <person name="Otillar R."/>
            <person name="Haridas S."/>
            <person name="Lipzen A."/>
            <person name="Grimwood J."/>
            <person name="Schmutz J."/>
            <person name="Clum A."/>
            <person name="Reid I.D."/>
            <person name="Moisan M.C."/>
            <person name="Butler G."/>
            <person name="Nguyen T.T.M."/>
            <person name="Dewar K."/>
            <person name="Conant G."/>
            <person name="Drula E."/>
            <person name="Henrissat B."/>
            <person name="Hansel C."/>
            <person name="Singer S."/>
            <person name="Hutchinson M.I."/>
            <person name="de Vries R.P."/>
            <person name="Natvig D.O."/>
            <person name="Powell A.J."/>
            <person name="Tsang A."/>
            <person name="Grigoriev I.V."/>
        </authorList>
    </citation>
    <scope>NUCLEOTIDE SEQUENCE [LARGE SCALE GENOMIC DNA]</scope>
    <source>
        <strain evidence="1 2">CBS 620.91</strain>
    </source>
</reference>
<name>A0ABR3VN18_HUMIN</name>
<evidence type="ECO:0000313" key="2">
    <source>
        <dbReference type="Proteomes" id="UP001583172"/>
    </source>
</evidence>
<dbReference type="EMBL" id="JAZGSY010000024">
    <property type="protein sequence ID" value="KAL1843118.1"/>
    <property type="molecule type" value="Genomic_DNA"/>
</dbReference>
<dbReference type="Proteomes" id="UP001583172">
    <property type="component" value="Unassembled WGS sequence"/>
</dbReference>
<organism evidence="1 2">
    <name type="scientific">Humicola insolens</name>
    <name type="common">Soft-rot fungus</name>
    <dbReference type="NCBI Taxonomy" id="85995"/>
    <lineage>
        <taxon>Eukaryota</taxon>
        <taxon>Fungi</taxon>
        <taxon>Dikarya</taxon>
        <taxon>Ascomycota</taxon>
        <taxon>Pezizomycotina</taxon>
        <taxon>Sordariomycetes</taxon>
        <taxon>Sordariomycetidae</taxon>
        <taxon>Sordariales</taxon>
        <taxon>Chaetomiaceae</taxon>
        <taxon>Mycothermus</taxon>
    </lineage>
</organism>
<accession>A0ABR3VN18</accession>
<protein>
    <submittedName>
        <fullName evidence="1">Uncharacterized protein</fullName>
    </submittedName>
</protein>
<evidence type="ECO:0000313" key="1">
    <source>
        <dbReference type="EMBL" id="KAL1843118.1"/>
    </source>
</evidence>